<evidence type="ECO:0000313" key="2">
    <source>
        <dbReference type="Proteomes" id="UP000324222"/>
    </source>
</evidence>
<dbReference type="EMBL" id="VSRR010002258">
    <property type="protein sequence ID" value="MPC30450.1"/>
    <property type="molecule type" value="Genomic_DNA"/>
</dbReference>
<accession>A0A5B7E8N6</accession>
<evidence type="ECO:0000313" key="1">
    <source>
        <dbReference type="EMBL" id="MPC30450.1"/>
    </source>
</evidence>
<sequence>MAVEVADERNCSLVTHWPPWYRSGQHTPVSLATLILYTLEMTTKHITSSLSFYTRYTTVYHQCPGTHDFKNTSHQHYTESHLKPLISSLSTSSQLNSPLADKHERKEDMERMAGKIVTGVFKRGTVTG</sequence>
<keyword evidence="2" id="KW-1185">Reference proteome</keyword>
<reference evidence="1 2" key="1">
    <citation type="submission" date="2019-05" db="EMBL/GenBank/DDBJ databases">
        <title>Another draft genome of Portunus trituberculatus and its Hox gene families provides insights of decapod evolution.</title>
        <authorList>
            <person name="Jeong J.-H."/>
            <person name="Song I."/>
            <person name="Kim S."/>
            <person name="Choi T."/>
            <person name="Kim D."/>
            <person name="Ryu S."/>
            <person name="Kim W."/>
        </authorList>
    </citation>
    <scope>NUCLEOTIDE SEQUENCE [LARGE SCALE GENOMIC DNA]</scope>
    <source>
        <tissue evidence="1">Muscle</tissue>
    </source>
</reference>
<name>A0A5B7E8N6_PORTR</name>
<comment type="caution">
    <text evidence="1">The sequence shown here is derived from an EMBL/GenBank/DDBJ whole genome shotgun (WGS) entry which is preliminary data.</text>
</comment>
<protein>
    <submittedName>
        <fullName evidence="1">Uncharacterized protein</fullName>
    </submittedName>
</protein>
<dbReference type="Proteomes" id="UP000324222">
    <property type="component" value="Unassembled WGS sequence"/>
</dbReference>
<proteinExistence type="predicted"/>
<dbReference type="AlphaFoldDB" id="A0A5B7E8N6"/>
<organism evidence="1 2">
    <name type="scientific">Portunus trituberculatus</name>
    <name type="common">Swimming crab</name>
    <name type="synonym">Neptunus trituberculatus</name>
    <dbReference type="NCBI Taxonomy" id="210409"/>
    <lineage>
        <taxon>Eukaryota</taxon>
        <taxon>Metazoa</taxon>
        <taxon>Ecdysozoa</taxon>
        <taxon>Arthropoda</taxon>
        <taxon>Crustacea</taxon>
        <taxon>Multicrustacea</taxon>
        <taxon>Malacostraca</taxon>
        <taxon>Eumalacostraca</taxon>
        <taxon>Eucarida</taxon>
        <taxon>Decapoda</taxon>
        <taxon>Pleocyemata</taxon>
        <taxon>Brachyura</taxon>
        <taxon>Eubrachyura</taxon>
        <taxon>Portunoidea</taxon>
        <taxon>Portunidae</taxon>
        <taxon>Portuninae</taxon>
        <taxon>Portunus</taxon>
    </lineage>
</organism>
<gene>
    <name evidence="1" type="ORF">E2C01_023716</name>
</gene>